<dbReference type="Proteomes" id="UP000245396">
    <property type="component" value="Unassembled WGS sequence"/>
</dbReference>
<keyword evidence="1" id="KW-0812">Transmembrane</keyword>
<evidence type="ECO:0000313" key="2">
    <source>
        <dbReference type="EMBL" id="PWJ76384.1"/>
    </source>
</evidence>
<organism evidence="2 3">
    <name type="scientific">Pseudaminobacter salicylatoxidans</name>
    <dbReference type="NCBI Taxonomy" id="93369"/>
    <lineage>
        <taxon>Bacteria</taxon>
        <taxon>Pseudomonadati</taxon>
        <taxon>Pseudomonadota</taxon>
        <taxon>Alphaproteobacteria</taxon>
        <taxon>Hyphomicrobiales</taxon>
        <taxon>Phyllobacteriaceae</taxon>
        <taxon>Pseudaminobacter</taxon>
    </lineage>
</organism>
<proteinExistence type="predicted"/>
<accession>A0A316BRK0</accession>
<dbReference type="OrthoDB" id="8447732at2"/>
<sequence>METDLRGRVVNLEHQGQNREQRLAALEAWRTQRDIDSARHDERWKNMDEKIDHVGKKVDKIANDLSRGVWAVILGIIAAIIAYMVKGGFAT</sequence>
<dbReference type="AlphaFoldDB" id="A0A316BRK0"/>
<name>A0A316BRK0_PSESE</name>
<gene>
    <name evidence="2" type="ORF">C7441_11972</name>
</gene>
<evidence type="ECO:0000313" key="3">
    <source>
        <dbReference type="Proteomes" id="UP000245396"/>
    </source>
</evidence>
<reference evidence="2 3" key="1">
    <citation type="submission" date="2018-05" db="EMBL/GenBank/DDBJ databases">
        <title>Genomic Encyclopedia of Type Strains, Phase IV (KMG-IV): sequencing the most valuable type-strain genomes for metagenomic binning, comparative biology and taxonomic classification.</title>
        <authorList>
            <person name="Goeker M."/>
        </authorList>
    </citation>
    <scope>NUCLEOTIDE SEQUENCE [LARGE SCALE GENOMIC DNA]</scope>
    <source>
        <strain evidence="2 3">DSM 6986</strain>
    </source>
</reference>
<comment type="caution">
    <text evidence="2">The sequence shown here is derived from an EMBL/GenBank/DDBJ whole genome shotgun (WGS) entry which is preliminary data.</text>
</comment>
<dbReference type="EMBL" id="QGGG01000019">
    <property type="protein sequence ID" value="PWJ76384.1"/>
    <property type="molecule type" value="Genomic_DNA"/>
</dbReference>
<keyword evidence="1" id="KW-0472">Membrane</keyword>
<feature type="transmembrane region" description="Helical" evidence="1">
    <location>
        <begin position="65"/>
        <end position="85"/>
    </location>
</feature>
<evidence type="ECO:0000256" key="1">
    <source>
        <dbReference type="SAM" id="Phobius"/>
    </source>
</evidence>
<protein>
    <submittedName>
        <fullName evidence="2">Uncharacterized protein</fullName>
    </submittedName>
</protein>
<keyword evidence="3" id="KW-1185">Reference proteome</keyword>
<dbReference type="RefSeq" id="WP_146201538.1">
    <property type="nucleotide sequence ID" value="NZ_QGGG01000019.1"/>
</dbReference>
<keyword evidence="1" id="KW-1133">Transmembrane helix</keyword>